<dbReference type="InterPro" id="IPR013087">
    <property type="entry name" value="Znf_C2H2_type"/>
</dbReference>
<evidence type="ECO:0000259" key="8">
    <source>
        <dbReference type="PROSITE" id="PS50157"/>
    </source>
</evidence>
<dbReference type="PANTHER" id="PTHR46105:SF24">
    <property type="entry name" value="ZINC FINGER AND BTB DOMAIN CONTAINING 10"/>
    <property type="match status" value="1"/>
</dbReference>
<dbReference type="Pfam" id="PF23611">
    <property type="entry name" value="zf-C2H2_16"/>
    <property type="match status" value="1"/>
</dbReference>
<dbReference type="AlphaFoldDB" id="A0A087T521"/>
<dbReference type="Gene3D" id="3.30.160.60">
    <property type="entry name" value="Classic Zinc Finger"/>
    <property type="match status" value="2"/>
</dbReference>
<comment type="subcellular location">
    <subcellularLocation>
        <location evidence="1">Nucleus</location>
    </subcellularLocation>
</comment>
<dbReference type="GO" id="GO:0005634">
    <property type="term" value="C:nucleus"/>
    <property type="evidence" value="ECO:0007669"/>
    <property type="project" value="UniProtKB-SubCell"/>
</dbReference>
<evidence type="ECO:0000256" key="7">
    <source>
        <dbReference type="PROSITE-ProRule" id="PRU00042"/>
    </source>
</evidence>
<evidence type="ECO:0000256" key="4">
    <source>
        <dbReference type="ARBA" id="ARBA00022771"/>
    </source>
</evidence>
<dbReference type="FunFam" id="3.30.160.60:FF:000145">
    <property type="entry name" value="Zinc finger protein 574"/>
    <property type="match status" value="1"/>
</dbReference>
<dbReference type="InterPro" id="IPR050457">
    <property type="entry name" value="ZnFinger_BTB_dom_contain"/>
</dbReference>
<keyword evidence="2" id="KW-0479">Metal-binding</keyword>
<keyword evidence="10" id="KW-1185">Reference proteome</keyword>
<keyword evidence="3" id="KW-0677">Repeat</keyword>
<evidence type="ECO:0000313" key="10">
    <source>
        <dbReference type="Proteomes" id="UP000054359"/>
    </source>
</evidence>
<evidence type="ECO:0000256" key="6">
    <source>
        <dbReference type="ARBA" id="ARBA00023242"/>
    </source>
</evidence>
<dbReference type="Proteomes" id="UP000054359">
    <property type="component" value="Unassembled WGS sequence"/>
</dbReference>
<dbReference type="PROSITE" id="PS50157">
    <property type="entry name" value="ZINC_FINGER_C2H2_2"/>
    <property type="match status" value="2"/>
</dbReference>
<sequence length="114" mass="13381">MFYLIDNCSFSCSGQNWDVSNLESEAVLNPKEIWNDTRSIQEQYFNDSRVSKQCFYKCPLCSYSTTRKQNIKRHKLTHTGARPFQCSMCGQRFSMKQSVKRHLIMVHSDAFHIS</sequence>
<feature type="domain" description="C2H2-type" evidence="8">
    <location>
        <begin position="56"/>
        <end position="83"/>
    </location>
</feature>
<dbReference type="PROSITE" id="PS00028">
    <property type="entry name" value="ZINC_FINGER_C2H2_1"/>
    <property type="match status" value="1"/>
</dbReference>
<dbReference type="GO" id="GO:0000978">
    <property type="term" value="F:RNA polymerase II cis-regulatory region sequence-specific DNA binding"/>
    <property type="evidence" value="ECO:0007669"/>
    <property type="project" value="TreeGrafter"/>
</dbReference>
<dbReference type="GO" id="GO:0000981">
    <property type="term" value="F:DNA-binding transcription factor activity, RNA polymerase II-specific"/>
    <property type="evidence" value="ECO:0007669"/>
    <property type="project" value="TreeGrafter"/>
</dbReference>
<dbReference type="EMBL" id="KK113440">
    <property type="protein sequence ID" value="KFM60210.1"/>
    <property type="molecule type" value="Genomic_DNA"/>
</dbReference>
<dbReference type="GO" id="GO:0008270">
    <property type="term" value="F:zinc ion binding"/>
    <property type="evidence" value="ECO:0007669"/>
    <property type="project" value="UniProtKB-KW"/>
</dbReference>
<gene>
    <name evidence="9" type="ORF">X975_25975</name>
</gene>
<evidence type="ECO:0000256" key="5">
    <source>
        <dbReference type="ARBA" id="ARBA00022833"/>
    </source>
</evidence>
<dbReference type="FunFam" id="3.30.160.60:FF:000448">
    <property type="entry name" value="RE1-silencing transcription factor A"/>
    <property type="match status" value="1"/>
</dbReference>
<protein>
    <submittedName>
        <fullName evidence="9">Zinc finger and BTB domain-containing protein 46</fullName>
    </submittedName>
</protein>
<keyword evidence="6" id="KW-0539">Nucleus</keyword>
<evidence type="ECO:0000313" key="9">
    <source>
        <dbReference type="EMBL" id="KFM60210.1"/>
    </source>
</evidence>
<accession>A0A087T521</accession>
<evidence type="ECO:0000256" key="2">
    <source>
        <dbReference type="ARBA" id="ARBA00022723"/>
    </source>
</evidence>
<proteinExistence type="predicted"/>
<feature type="domain" description="C2H2-type" evidence="8">
    <location>
        <begin position="84"/>
        <end position="108"/>
    </location>
</feature>
<dbReference type="PANTHER" id="PTHR46105">
    <property type="entry name" value="AGAP004733-PA"/>
    <property type="match status" value="1"/>
</dbReference>
<dbReference type="OrthoDB" id="6435168at2759"/>
<feature type="non-terminal residue" evidence="9">
    <location>
        <position position="114"/>
    </location>
</feature>
<dbReference type="STRING" id="407821.A0A087T521"/>
<keyword evidence="4 7" id="KW-0863">Zinc-finger</keyword>
<name>A0A087T521_STEMI</name>
<dbReference type="InterPro" id="IPR056438">
    <property type="entry name" value="Znf-C2H2_CTCF"/>
</dbReference>
<dbReference type="Pfam" id="PF13894">
    <property type="entry name" value="zf-C2H2_4"/>
    <property type="match status" value="1"/>
</dbReference>
<dbReference type="InterPro" id="IPR036236">
    <property type="entry name" value="Znf_C2H2_sf"/>
</dbReference>
<keyword evidence="5" id="KW-0862">Zinc</keyword>
<evidence type="ECO:0000256" key="1">
    <source>
        <dbReference type="ARBA" id="ARBA00004123"/>
    </source>
</evidence>
<reference evidence="9 10" key="1">
    <citation type="submission" date="2013-11" db="EMBL/GenBank/DDBJ databases">
        <title>Genome sequencing of Stegodyphus mimosarum.</title>
        <authorList>
            <person name="Bechsgaard J."/>
        </authorList>
    </citation>
    <scope>NUCLEOTIDE SEQUENCE [LARGE SCALE GENOMIC DNA]</scope>
</reference>
<dbReference type="SMART" id="SM00355">
    <property type="entry name" value="ZnF_C2H2"/>
    <property type="match status" value="2"/>
</dbReference>
<dbReference type="SUPFAM" id="SSF57667">
    <property type="entry name" value="beta-beta-alpha zinc fingers"/>
    <property type="match status" value="1"/>
</dbReference>
<evidence type="ECO:0000256" key="3">
    <source>
        <dbReference type="ARBA" id="ARBA00022737"/>
    </source>
</evidence>
<dbReference type="OMA" id="IWNDTRS"/>
<organism evidence="9 10">
    <name type="scientific">Stegodyphus mimosarum</name>
    <name type="common">African social velvet spider</name>
    <dbReference type="NCBI Taxonomy" id="407821"/>
    <lineage>
        <taxon>Eukaryota</taxon>
        <taxon>Metazoa</taxon>
        <taxon>Ecdysozoa</taxon>
        <taxon>Arthropoda</taxon>
        <taxon>Chelicerata</taxon>
        <taxon>Arachnida</taxon>
        <taxon>Araneae</taxon>
        <taxon>Araneomorphae</taxon>
        <taxon>Entelegynae</taxon>
        <taxon>Eresoidea</taxon>
        <taxon>Eresidae</taxon>
        <taxon>Stegodyphus</taxon>
    </lineage>
</organism>